<evidence type="ECO:0000256" key="9">
    <source>
        <dbReference type="SAM" id="Phobius"/>
    </source>
</evidence>
<feature type="transmembrane region" description="Helical" evidence="9">
    <location>
        <begin position="192"/>
        <end position="211"/>
    </location>
</feature>
<feature type="region of interest" description="Disordered" evidence="8">
    <location>
        <begin position="1"/>
        <end position="29"/>
    </location>
</feature>
<protein>
    <submittedName>
        <fullName evidence="10">Pyrimidine utilization transport protein G</fullName>
    </submittedName>
</protein>
<feature type="transmembrane region" description="Helical" evidence="9">
    <location>
        <begin position="218"/>
        <end position="238"/>
    </location>
</feature>
<dbReference type="Proteomes" id="UP000555756">
    <property type="component" value="Unassembled WGS sequence"/>
</dbReference>
<dbReference type="EMBL" id="JABEQF010000001">
    <property type="protein sequence ID" value="MBB2188610.1"/>
    <property type="molecule type" value="Genomic_DNA"/>
</dbReference>
<feature type="transmembrane region" description="Helical" evidence="9">
    <location>
        <begin position="307"/>
        <end position="329"/>
    </location>
</feature>
<evidence type="ECO:0000256" key="5">
    <source>
        <dbReference type="ARBA" id="ARBA00022692"/>
    </source>
</evidence>
<feature type="transmembrane region" description="Helical" evidence="9">
    <location>
        <begin position="162"/>
        <end position="180"/>
    </location>
</feature>
<keyword evidence="6 9" id="KW-1133">Transmembrane helix</keyword>
<keyword evidence="5 9" id="KW-0812">Transmembrane</keyword>
<dbReference type="InterPro" id="IPR006043">
    <property type="entry name" value="NCS2"/>
</dbReference>
<evidence type="ECO:0000256" key="4">
    <source>
        <dbReference type="ARBA" id="ARBA00022475"/>
    </source>
</evidence>
<dbReference type="GO" id="GO:0005886">
    <property type="term" value="C:plasma membrane"/>
    <property type="evidence" value="ECO:0007669"/>
    <property type="project" value="UniProtKB-SubCell"/>
</dbReference>
<evidence type="ECO:0000313" key="11">
    <source>
        <dbReference type="Proteomes" id="UP000555756"/>
    </source>
</evidence>
<comment type="caution">
    <text evidence="10">The sequence shown here is derived from an EMBL/GenBank/DDBJ whole genome shotgun (WGS) entry which is preliminary data.</text>
</comment>
<evidence type="ECO:0000256" key="6">
    <source>
        <dbReference type="ARBA" id="ARBA00022989"/>
    </source>
</evidence>
<keyword evidence="7 9" id="KW-0472">Membrane</keyword>
<proteinExistence type="inferred from homology"/>
<dbReference type="Pfam" id="PF00860">
    <property type="entry name" value="Xan_ur_permease"/>
    <property type="match status" value="1"/>
</dbReference>
<evidence type="ECO:0000256" key="3">
    <source>
        <dbReference type="ARBA" id="ARBA00022448"/>
    </source>
</evidence>
<accession>A0A7W4PCG3</accession>
<reference evidence="10 11" key="1">
    <citation type="submission" date="2020-04" db="EMBL/GenBank/DDBJ databases">
        <title>Description of novel Gluconacetobacter.</title>
        <authorList>
            <person name="Sombolestani A."/>
        </authorList>
    </citation>
    <scope>NUCLEOTIDE SEQUENCE [LARGE SCALE GENOMIC DNA]</scope>
    <source>
        <strain evidence="10 11">LMG 21311</strain>
    </source>
</reference>
<evidence type="ECO:0000256" key="8">
    <source>
        <dbReference type="SAM" id="MobiDB-lite"/>
    </source>
</evidence>
<sequence length="462" mass="46720">MGRGRGDGGPAARRAVPCGPSSGASMNSAWPTWRRVDGQGVVAPDERLAWGQTVMMGLQHVLAMAGSTILGPLLMGFDPNVAILFSGLGTLLFFVVTGGRVPSYLGSSFSFIALVASVTGYAGHGPNPDVPLAAGGIVTAGAVYALLGLLVCATGTGWIERLMPPVVTGAVGAAIGLNLAPMAAHGVSGSPAATLTGLFTLLAVAAFAVYAPPLLRRLSILCAMALSCVVYVLAANGLGLAPPVDFAPVRAAAWFGLPPLRAPRFQPHAMLAIAPVAIVLVAENLGHLKALGAITGQPFTRMAGRTFLGDGLATMLAGSGGGTGVTTYVENIGVMAISRVYSTLIFIVAALFAILLGFSPGFGAMLRAIPDPVLGGLAIAVFGLIAATMVRIWVDHAVDFTDPRNLFTVGVALVAGAGNLTVSVGGVTLGGITTATVAAIGLYQFLGWGRARNVVALSSGRE</sequence>
<evidence type="ECO:0000313" key="10">
    <source>
        <dbReference type="EMBL" id="MBB2188610.1"/>
    </source>
</evidence>
<feature type="transmembrane region" description="Helical" evidence="9">
    <location>
        <begin position="414"/>
        <end position="443"/>
    </location>
</feature>
<gene>
    <name evidence="10" type="ORF">HLH34_01355</name>
</gene>
<comment type="subcellular location">
    <subcellularLocation>
        <location evidence="1">Cell membrane</location>
        <topology evidence="1">Multi-pass membrane protein</topology>
    </subcellularLocation>
</comment>
<name>A0A7W4PCG3_9PROT</name>
<evidence type="ECO:0000256" key="1">
    <source>
        <dbReference type="ARBA" id="ARBA00004651"/>
    </source>
</evidence>
<dbReference type="GO" id="GO:0042907">
    <property type="term" value="F:xanthine transmembrane transporter activity"/>
    <property type="evidence" value="ECO:0007669"/>
    <property type="project" value="TreeGrafter"/>
</dbReference>
<feature type="transmembrane region" description="Helical" evidence="9">
    <location>
        <begin position="341"/>
        <end position="366"/>
    </location>
</feature>
<feature type="transmembrane region" description="Helical" evidence="9">
    <location>
        <begin position="373"/>
        <end position="394"/>
    </location>
</feature>
<dbReference type="AlphaFoldDB" id="A0A7W4PCG3"/>
<feature type="transmembrane region" description="Helical" evidence="9">
    <location>
        <begin position="265"/>
        <end position="286"/>
    </location>
</feature>
<feature type="transmembrane region" description="Helical" evidence="9">
    <location>
        <begin position="104"/>
        <end position="124"/>
    </location>
</feature>
<organism evidence="10 11">
    <name type="scientific">Gluconacetobacter azotocaptans</name>
    <dbReference type="NCBI Taxonomy" id="142834"/>
    <lineage>
        <taxon>Bacteria</taxon>
        <taxon>Pseudomonadati</taxon>
        <taxon>Pseudomonadota</taxon>
        <taxon>Alphaproteobacteria</taxon>
        <taxon>Acetobacterales</taxon>
        <taxon>Acetobacteraceae</taxon>
        <taxon>Gluconacetobacter</taxon>
    </lineage>
</organism>
<feature type="transmembrane region" description="Helical" evidence="9">
    <location>
        <begin position="130"/>
        <end position="150"/>
    </location>
</feature>
<comment type="similarity">
    <text evidence="2">Belongs to the nucleobase:cation symporter-2 (NCS2) (TC 2.A.40) family.</text>
</comment>
<keyword evidence="4" id="KW-1003">Cell membrane</keyword>
<dbReference type="PANTHER" id="PTHR42810">
    <property type="entry name" value="PURINE PERMEASE C1399.01C-RELATED"/>
    <property type="match status" value="1"/>
</dbReference>
<dbReference type="InterPro" id="IPR006042">
    <property type="entry name" value="Xan_ur_permease"/>
</dbReference>
<dbReference type="PANTHER" id="PTHR42810:SF4">
    <property type="entry name" value="URIC ACID TRANSPORTER UACT"/>
    <property type="match status" value="1"/>
</dbReference>
<dbReference type="NCBIfam" id="TIGR00801">
    <property type="entry name" value="ncs2"/>
    <property type="match status" value="1"/>
</dbReference>
<keyword evidence="11" id="KW-1185">Reference proteome</keyword>
<evidence type="ECO:0000256" key="2">
    <source>
        <dbReference type="ARBA" id="ARBA00008821"/>
    </source>
</evidence>
<evidence type="ECO:0000256" key="7">
    <source>
        <dbReference type="ARBA" id="ARBA00023136"/>
    </source>
</evidence>
<feature type="transmembrane region" description="Helical" evidence="9">
    <location>
        <begin position="81"/>
        <end position="97"/>
    </location>
</feature>
<keyword evidence="3" id="KW-0813">Transport</keyword>